<accession>A0A8J0TVF0</accession>
<dbReference type="OrthoDB" id="197676at2759"/>
<dbReference type="InterPro" id="IPR003034">
    <property type="entry name" value="SAP_dom"/>
</dbReference>
<keyword evidence="6" id="KW-0539">Nucleus</keyword>
<dbReference type="GO" id="GO:0003713">
    <property type="term" value="F:transcription coactivator activity"/>
    <property type="evidence" value="ECO:0000318"/>
    <property type="project" value="GO_Central"/>
</dbReference>
<feature type="compositionally biased region" description="Low complexity" evidence="9">
    <location>
        <begin position="380"/>
        <end position="395"/>
    </location>
</feature>
<dbReference type="Pfam" id="PF02755">
    <property type="entry name" value="RPEL"/>
    <property type="match status" value="2"/>
</dbReference>
<feature type="region of interest" description="Disordered" evidence="9">
    <location>
        <begin position="195"/>
        <end position="243"/>
    </location>
</feature>
<feature type="repeat" description="RPEL" evidence="7">
    <location>
        <begin position="154"/>
        <end position="179"/>
    </location>
</feature>
<dbReference type="AlphaFoldDB" id="A0A8J0TVF0"/>
<keyword evidence="3" id="KW-0805">Transcription regulation</keyword>
<dbReference type="PROSITE" id="PS51073">
    <property type="entry name" value="RPEL"/>
    <property type="match status" value="3"/>
</dbReference>
<feature type="compositionally biased region" description="Polar residues" evidence="9">
    <location>
        <begin position="213"/>
        <end position="223"/>
    </location>
</feature>
<evidence type="ECO:0000256" key="6">
    <source>
        <dbReference type="ARBA" id="ARBA00023242"/>
    </source>
</evidence>
<dbReference type="GO" id="GO:0005634">
    <property type="term" value="C:nucleus"/>
    <property type="evidence" value="ECO:0000318"/>
    <property type="project" value="GO_Central"/>
</dbReference>
<keyword evidence="2" id="KW-0677">Repeat</keyword>
<dbReference type="FunFam" id="1.10.720.30:FF:000002">
    <property type="entry name" value="Myocardin related transcription factor A"/>
    <property type="match status" value="1"/>
</dbReference>
<dbReference type="InterPro" id="IPR036361">
    <property type="entry name" value="SAP_dom_sf"/>
</dbReference>
<name>A0A8J0TVF0_XENLA</name>
<feature type="region of interest" description="Disordered" evidence="9">
    <location>
        <begin position="845"/>
        <end position="868"/>
    </location>
</feature>
<dbReference type="GeneID" id="108701530"/>
<feature type="repeat" description="RPEL" evidence="7">
    <location>
        <begin position="66"/>
        <end position="91"/>
    </location>
</feature>
<gene>
    <name evidence="12 13" type="primary">mrtfb.L</name>
</gene>
<keyword evidence="5" id="KW-0804">Transcription</keyword>
<dbReference type="GO" id="GO:0045944">
    <property type="term" value="P:positive regulation of transcription by RNA polymerase II"/>
    <property type="evidence" value="ECO:0000318"/>
    <property type="project" value="GO_Central"/>
</dbReference>
<dbReference type="SMART" id="SM00513">
    <property type="entry name" value="SAP"/>
    <property type="match status" value="1"/>
</dbReference>
<dbReference type="PROSITE" id="PS50800">
    <property type="entry name" value="SAP"/>
    <property type="match status" value="1"/>
</dbReference>
<feature type="compositionally biased region" description="Polar residues" evidence="9">
    <location>
        <begin position="232"/>
        <end position="243"/>
    </location>
</feature>
<evidence type="ECO:0000256" key="3">
    <source>
        <dbReference type="ARBA" id="ARBA00023015"/>
    </source>
</evidence>
<dbReference type="SUPFAM" id="SSF68906">
    <property type="entry name" value="SAP domain"/>
    <property type="match status" value="1"/>
</dbReference>
<evidence type="ECO:0000313" key="11">
    <source>
        <dbReference type="Proteomes" id="UP000186698"/>
    </source>
</evidence>
<dbReference type="InterPro" id="IPR004018">
    <property type="entry name" value="RPEL_repeat"/>
</dbReference>
<evidence type="ECO:0000313" key="13">
    <source>
        <dbReference type="Xenbase" id="XB-GENE-17345356"/>
    </source>
</evidence>
<dbReference type="CTD" id="108701530"/>
<evidence type="ECO:0000256" key="9">
    <source>
        <dbReference type="SAM" id="MobiDB-lite"/>
    </source>
</evidence>
<evidence type="ECO:0000313" key="12">
    <source>
        <dbReference type="RefSeq" id="XP_018091796.1"/>
    </source>
</evidence>
<feature type="coiled-coil region" evidence="8">
    <location>
        <begin position="586"/>
        <end position="627"/>
    </location>
</feature>
<dbReference type="Pfam" id="PF02037">
    <property type="entry name" value="SAP"/>
    <property type="match status" value="1"/>
</dbReference>
<dbReference type="PANTHER" id="PTHR22793">
    <property type="entry name" value="MYOCARDIN-RELATED TRANSCRIPTION FACTOR-RELATED"/>
    <property type="match status" value="1"/>
</dbReference>
<dbReference type="Gene3D" id="6.10.150.10">
    <property type="match status" value="1"/>
</dbReference>
<sequence>MPALRLTTISPFPAGFYCQESLSMIDSSKQQQQQGFVVILPATAGDLDSLKEKECLDPGSQKSLKEVLQLRLQQRRTREQLVDQGIMPPLKSPAAFHEQIKSLERARTENFLKHKIRSRPNRSELVRMHILEETLAEPSLQATQLKLKRARLADDLNEKIAQRPGPLELVEKNILPVDLSVKEAITVSQTNLPENLDTLSFDEDSSDALSPEQPASQESQGSAASPGEMKTSDSSSPVSNTTIQCQTVSSPLPDFFKPVPTADLTTRSPLSCIVSKPGPALIKQTQPKHTEKPRSKKSKDPKPRVKKLKYHQYIPPDQKGEKIEEEMDSNYARLLQQQQLFLQLQILSQQHQHYNFQKILPAPLKYVAPSSGRMSLKKQNSVNTTTSNGSTSTPSVQCSVNRQNNIPSKKTGPLPSNLDDMKVAELKMELKLRGLPVSGTKMDLIERLKPFQEFNSNGVAPSSANTVTITTAACSTTEDPTLAFSTSAFMNSSSPTPSVSTDISVVSIGNNQMAVDGINSPLPMSPAPSEQSNFSSEDTNITDTFAEIMTMMSPSQFMNTSPLKVNVNEDSMGATNGNSPVIELDAVEKDRKLQEKEQQIEELKRKLEQEQKLVEVLKKQLEFEKRGQQQQPCSNVLLKMEPKHFNLQIKEETAEPDCQNLRQPVMSGGQIIGQAAAATISQNIIANNAVVIKHEVPLAKPEHQNVIQQFYVTSQRPPQTAVMAQPQALLATQTAQLLLPVSIKAANGVQLSMVQAQPHTVNPAPAQLSTTAAATTTLVPALPQQPPPLAQDKFTPHLLNQNQQIRKLCPTATSGNVFSYPQNLVTAVPQSFSASISTSAQPQRAAQVTAVQNGPTSLHEQSSTPPQPQQFIVQQHPMFSSPTTTKSKDPPRYEEAIKQARNNPASQPEVSNAHSQQMDDLFDILIKSGEISPLIKEEPSPISKMRPVTANVTTMPVNTVVSRPPPQIHVAPPLSLESTNSLSVSLESQLEAFLDGTLPSGNNIPHLESNSDDRETFSLIDDLNNDLLQNSAMLDHESTPMETTDTPFTANSCLSLDLTDNMEWLDLTMPNSASSLNPLSSTLPSMFSTDFLDSSDLHLHWE</sequence>
<keyword evidence="11" id="KW-1185">Reference proteome</keyword>
<feature type="domain" description="SAP" evidence="10">
    <location>
        <begin position="418"/>
        <end position="452"/>
    </location>
</feature>
<dbReference type="Proteomes" id="UP000186698">
    <property type="component" value="Chromosome 9_10L"/>
</dbReference>
<dbReference type="GO" id="GO:0051145">
    <property type="term" value="P:smooth muscle cell differentiation"/>
    <property type="evidence" value="ECO:0000318"/>
    <property type="project" value="GO_Central"/>
</dbReference>
<evidence type="ECO:0000256" key="1">
    <source>
        <dbReference type="ARBA" id="ARBA00004123"/>
    </source>
</evidence>
<dbReference type="Gene3D" id="1.10.720.30">
    <property type="entry name" value="SAP domain"/>
    <property type="match status" value="1"/>
</dbReference>
<reference evidence="12" key="1">
    <citation type="submission" date="2025-08" db="UniProtKB">
        <authorList>
            <consortium name="RefSeq"/>
        </authorList>
    </citation>
    <scope>IDENTIFICATION</scope>
    <source>
        <strain evidence="12">J_2021</strain>
        <tissue evidence="12">Erythrocytes</tissue>
    </source>
</reference>
<organism evidence="11 12">
    <name type="scientific">Xenopus laevis</name>
    <name type="common">African clawed frog</name>
    <dbReference type="NCBI Taxonomy" id="8355"/>
    <lineage>
        <taxon>Eukaryota</taxon>
        <taxon>Metazoa</taxon>
        <taxon>Chordata</taxon>
        <taxon>Craniata</taxon>
        <taxon>Vertebrata</taxon>
        <taxon>Euteleostomi</taxon>
        <taxon>Amphibia</taxon>
        <taxon>Batrachia</taxon>
        <taxon>Anura</taxon>
        <taxon>Pipoidea</taxon>
        <taxon>Pipidae</taxon>
        <taxon>Xenopodinae</taxon>
        <taxon>Xenopus</taxon>
        <taxon>Xenopus</taxon>
    </lineage>
</organism>
<dbReference type="SMART" id="SM00707">
    <property type="entry name" value="RPEL"/>
    <property type="match status" value="3"/>
</dbReference>
<dbReference type="Xenbase" id="XB-GENE-17345356">
    <property type="gene designation" value="mrtfb.L"/>
</dbReference>
<dbReference type="InterPro" id="IPR043451">
    <property type="entry name" value="Myocardin-like"/>
</dbReference>
<evidence type="ECO:0000256" key="4">
    <source>
        <dbReference type="ARBA" id="ARBA00023054"/>
    </source>
</evidence>
<protein>
    <submittedName>
        <fullName evidence="12">Myocardin-related transcription factor B-like isoform X1</fullName>
    </submittedName>
</protein>
<dbReference type="PANTHER" id="PTHR22793:SF5">
    <property type="entry name" value="MYOCARDIN-RELATED TRANSCRIPTION FACTOR B"/>
    <property type="match status" value="1"/>
</dbReference>
<feature type="compositionally biased region" description="Basic and acidic residues" evidence="9">
    <location>
        <begin position="288"/>
        <end position="303"/>
    </location>
</feature>
<feature type="region of interest" description="Disordered" evidence="9">
    <location>
        <begin position="373"/>
        <end position="417"/>
    </location>
</feature>
<feature type="compositionally biased region" description="Polar residues" evidence="9">
    <location>
        <begin position="396"/>
        <end position="408"/>
    </location>
</feature>
<dbReference type="AGR" id="Xenbase:XB-GENE-17345356"/>
<evidence type="ECO:0000256" key="8">
    <source>
        <dbReference type="SAM" id="Coils"/>
    </source>
</evidence>
<comment type="subcellular location">
    <subcellularLocation>
        <location evidence="1">Nucleus</location>
    </subcellularLocation>
</comment>
<keyword evidence="4 8" id="KW-0175">Coiled coil</keyword>
<feature type="repeat" description="RPEL" evidence="7">
    <location>
        <begin position="110"/>
        <end position="135"/>
    </location>
</feature>
<evidence type="ECO:0000256" key="7">
    <source>
        <dbReference type="PROSITE-ProRule" id="PRU00401"/>
    </source>
</evidence>
<evidence type="ECO:0000256" key="2">
    <source>
        <dbReference type="ARBA" id="ARBA00022737"/>
    </source>
</evidence>
<feature type="region of interest" description="Disordered" evidence="9">
    <location>
        <begin position="275"/>
        <end position="307"/>
    </location>
</feature>
<dbReference type="KEGG" id="xla:108701530"/>
<evidence type="ECO:0000256" key="5">
    <source>
        <dbReference type="ARBA" id="ARBA00023163"/>
    </source>
</evidence>
<proteinExistence type="predicted"/>
<evidence type="ECO:0000259" key="10">
    <source>
        <dbReference type="PROSITE" id="PS50800"/>
    </source>
</evidence>
<dbReference type="Gene3D" id="6.10.140.2040">
    <property type="match status" value="1"/>
</dbReference>
<dbReference type="RefSeq" id="XP_018091796.1">
    <property type="nucleotide sequence ID" value="XM_018236307.2"/>
</dbReference>